<dbReference type="AlphaFoldDB" id="A0A1X2GDF5"/>
<evidence type="ECO:0000256" key="3">
    <source>
        <dbReference type="ARBA" id="ARBA00023002"/>
    </source>
</evidence>
<comment type="caution">
    <text evidence="7">The sequence shown here is derived from an EMBL/GenBank/DDBJ whole genome shotgun (WGS) entry which is preliminary data.</text>
</comment>
<protein>
    <submittedName>
        <fullName evidence="7">Putative carotene oxygenase</fullName>
    </submittedName>
</protein>
<dbReference type="GO" id="GO:0016121">
    <property type="term" value="P:carotene catabolic process"/>
    <property type="evidence" value="ECO:0007669"/>
    <property type="project" value="TreeGrafter"/>
</dbReference>
<organism evidence="7 8">
    <name type="scientific">Hesseltinella vesiculosa</name>
    <dbReference type="NCBI Taxonomy" id="101127"/>
    <lineage>
        <taxon>Eukaryota</taxon>
        <taxon>Fungi</taxon>
        <taxon>Fungi incertae sedis</taxon>
        <taxon>Mucoromycota</taxon>
        <taxon>Mucoromycotina</taxon>
        <taxon>Mucoromycetes</taxon>
        <taxon>Mucorales</taxon>
        <taxon>Cunninghamellaceae</taxon>
        <taxon>Hesseltinella</taxon>
    </lineage>
</organism>
<feature type="binding site" evidence="5">
    <location>
        <position position="609"/>
    </location>
    <ligand>
        <name>Fe cation</name>
        <dbReference type="ChEBI" id="CHEBI:24875"/>
        <note>catalytic</note>
    </ligand>
</feature>
<accession>A0A1X2GDF5</accession>
<comment type="similarity">
    <text evidence="1">Belongs to the carotenoid oxygenase family.</text>
</comment>
<dbReference type="Pfam" id="PF03055">
    <property type="entry name" value="RPE65"/>
    <property type="match status" value="1"/>
</dbReference>
<evidence type="ECO:0000256" key="5">
    <source>
        <dbReference type="PIRSR" id="PIRSR604294-1"/>
    </source>
</evidence>
<feature type="binding site" evidence="5">
    <location>
        <position position="282"/>
    </location>
    <ligand>
        <name>Fe cation</name>
        <dbReference type="ChEBI" id="CHEBI:24875"/>
        <note>catalytic</note>
    </ligand>
</feature>
<feature type="binding site" evidence="5">
    <location>
        <position position="219"/>
    </location>
    <ligand>
        <name>Fe cation</name>
        <dbReference type="ChEBI" id="CHEBI:24875"/>
        <note>catalytic</note>
    </ligand>
</feature>
<evidence type="ECO:0000313" key="7">
    <source>
        <dbReference type="EMBL" id="ORX51266.1"/>
    </source>
</evidence>
<dbReference type="Proteomes" id="UP000242146">
    <property type="component" value="Unassembled WGS sequence"/>
</dbReference>
<dbReference type="GO" id="GO:0010436">
    <property type="term" value="F:carotenoid dioxygenase activity"/>
    <property type="evidence" value="ECO:0007669"/>
    <property type="project" value="TreeGrafter"/>
</dbReference>
<evidence type="ECO:0000256" key="1">
    <source>
        <dbReference type="ARBA" id="ARBA00006787"/>
    </source>
</evidence>
<dbReference type="GO" id="GO:0046872">
    <property type="term" value="F:metal ion binding"/>
    <property type="evidence" value="ECO:0007669"/>
    <property type="project" value="UniProtKB-KW"/>
</dbReference>
<comment type="cofactor">
    <cofactor evidence="5">
        <name>Fe(2+)</name>
        <dbReference type="ChEBI" id="CHEBI:29033"/>
    </cofactor>
    <text evidence="5">Binds 1 Fe(2+) ion per subunit.</text>
</comment>
<dbReference type="OrthoDB" id="407010at2759"/>
<gene>
    <name evidence="7" type="ORF">DM01DRAFT_1087536</name>
</gene>
<evidence type="ECO:0000256" key="6">
    <source>
        <dbReference type="SAM" id="MobiDB-lite"/>
    </source>
</evidence>
<dbReference type="InterPro" id="IPR004294">
    <property type="entry name" value="Carotenoid_Oase"/>
</dbReference>
<keyword evidence="4 5" id="KW-0408">Iron</keyword>
<dbReference type="PANTHER" id="PTHR10543:SF24">
    <property type="entry name" value="CAROTENOID ISOMEROOXYGENASE"/>
    <property type="match status" value="1"/>
</dbReference>
<dbReference type="PANTHER" id="PTHR10543">
    <property type="entry name" value="BETA-CAROTENE DIOXYGENASE"/>
    <property type="match status" value="1"/>
</dbReference>
<dbReference type="EMBL" id="MCGT01000021">
    <property type="protein sequence ID" value="ORX51266.1"/>
    <property type="molecule type" value="Genomic_DNA"/>
</dbReference>
<feature type="region of interest" description="Disordered" evidence="6">
    <location>
        <begin position="1"/>
        <end position="24"/>
    </location>
</feature>
<sequence length="623" mass="70327">MTSVKTTADQNPTPGQPAPSPFGFKNVPAIDTLKPLQVLGTIPSWVEGVMYRAGAGKYNILGENGDTYHITHPFDGLAMLHMFQIKDNRIWYRSRHTSSGLEKRIQDRDPTLLTFGPDPCKTIFGRMQSFFCHLTGFGTDKEMCEKDPEYELVNVTVTPNFPIGPMLEAETGVARGEALVVKRDANTLQLVHRDTLRPLKKFTYAHVSQQLQGQLCASHHQYDEIAGDYVNFMVTLAPSLSFQPFSIRHSHGEWASKVRTFQPITQHLGKSFLPSIKPSYIHSFSMSEHFVIIPHFPYYYSYGGLSALYYNNAYQTFYWDANRNTVFHVVDRRSGRHVASYESDPCFSFHSINAFDRIEVNDRGVNERVIYLDFCMYENADIIDASFSLGKGSDGQDVDLDRVAPARFVRLDKHTDNKLKHEMKPSEVRRFRLANVPDYFIKEEDRDSVFAQSYDPAASYRHNRSPPKEYRVATYQVLGLDVELPRINPKFNLKPYRYVWGVCESKFAPSYTSGTVVNALIKMDLGDPSCASDQPHDDTDAATVIWDEPGCNCSEPIFLPRPDAQDEDDGVVLSIVNRSSDCFLLVLDGSTMTELARATIGDFNAMTIHGSFVDSQGQGVAIN</sequence>
<evidence type="ECO:0000313" key="8">
    <source>
        <dbReference type="Proteomes" id="UP000242146"/>
    </source>
</evidence>
<feature type="binding site" evidence="5">
    <location>
        <position position="350"/>
    </location>
    <ligand>
        <name>Fe cation</name>
        <dbReference type="ChEBI" id="CHEBI:24875"/>
        <note>catalytic</note>
    </ligand>
</feature>
<keyword evidence="3" id="KW-0560">Oxidoreductase</keyword>
<evidence type="ECO:0000256" key="2">
    <source>
        <dbReference type="ARBA" id="ARBA00022723"/>
    </source>
</evidence>
<keyword evidence="2 5" id="KW-0479">Metal-binding</keyword>
<feature type="compositionally biased region" description="Polar residues" evidence="6">
    <location>
        <begin position="1"/>
        <end position="13"/>
    </location>
</feature>
<keyword evidence="8" id="KW-1185">Reference proteome</keyword>
<evidence type="ECO:0000256" key="4">
    <source>
        <dbReference type="ARBA" id="ARBA00023004"/>
    </source>
</evidence>
<proteinExistence type="inferred from homology"/>
<reference evidence="7 8" key="1">
    <citation type="submission" date="2016-07" db="EMBL/GenBank/DDBJ databases">
        <title>Pervasive Adenine N6-methylation of Active Genes in Fungi.</title>
        <authorList>
            <consortium name="DOE Joint Genome Institute"/>
            <person name="Mondo S.J."/>
            <person name="Dannebaum R.O."/>
            <person name="Kuo R.C."/>
            <person name="Labutti K."/>
            <person name="Haridas S."/>
            <person name="Kuo A."/>
            <person name="Salamov A."/>
            <person name="Ahrendt S.R."/>
            <person name="Lipzen A."/>
            <person name="Sullivan W."/>
            <person name="Andreopoulos W.B."/>
            <person name="Clum A."/>
            <person name="Lindquist E."/>
            <person name="Daum C."/>
            <person name="Ramamoorthy G.K."/>
            <person name="Gryganskyi A."/>
            <person name="Culley D."/>
            <person name="Magnuson J.K."/>
            <person name="James T.Y."/>
            <person name="O'Malley M.A."/>
            <person name="Stajich J.E."/>
            <person name="Spatafora J.W."/>
            <person name="Visel A."/>
            <person name="Grigoriev I.V."/>
        </authorList>
    </citation>
    <scope>NUCLEOTIDE SEQUENCE [LARGE SCALE GENOMIC DNA]</scope>
    <source>
        <strain evidence="7 8">NRRL 3301</strain>
    </source>
</reference>
<dbReference type="STRING" id="101127.A0A1X2GDF5"/>
<name>A0A1X2GDF5_9FUNG</name>